<reference evidence="1 3" key="1">
    <citation type="journal article" date="2010" name="J. Bacteriol.">
        <title>Complete genome sequence of Halalkalicoccus jeotgali B3(T), an extremely halophilic archaeon.</title>
        <authorList>
            <person name="Roh S.W."/>
            <person name="Nam Y.D."/>
            <person name="Nam S.H."/>
            <person name="Choi S.H."/>
            <person name="Park H.S."/>
            <person name="Bae J.W."/>
        </authorList>
    </citation>
    <scope>NUCLEOTIDE SEQUENCE [LARGE SCALE GENOMIC DNA]</scope>
    <source>
        <strain evidence="1">B3</strain>
        <strain evidence="3">DSM 18796 / CECT 7217 / JCM 14584 / KCTC 4019 / B3</strain>
        <plasmid evidence="3">1</plasmid>
    </source>
</reference>
<evidence type="ECO:0000313" key="3">
    <source>
        <dbReference type="Proteomes" id="UP000000390"/>
    </source>
</evidence>
<name>D8JBE0_HALJB</name>
<dbReference type="HOGENOM" id="CLU_1425055_0_0_2"/>
<sequence>MPALKSVFIDALRRLPISHQRSKQYTTPISPDDLTAEYLLIEIPEDLSSAAEGAVTTLLTETHRNGLTTELTDSEGYPSLFPPGASLFDTDGSTSRLQDILSVLDRFAHVFRRYNTNVVVLNAARIEENIRIAEHDPGKSGLIAQQNIDALASCLNALSDDQYGFVDSDAVPAASRDSHLVRFREAILYR</sequence>
<dbReference type="OrthoDB" id="266493at2157"/>
<evidence type="ECO:0000313" key="4">
    <source>
        <dbReference type="Proteomes" id="UP000011645"/>
    </source>
</evidence>
<gene>
    <name evidence="1" type="ordered locus">HacjB3_16176</name>
    <name evidence="2" type="ORF">C497_01070</name>
</gene>
<organism evidence="1 3">
    <name type="scientific">Halalkalicoccus jeotgali (strain DSM 18796 / CECT 7217 / JCM 14584 / KCTC 4019 / B3)</name>
    <dbReference type="NCBI Taxonomy" id="795797"/>
    <lineage>
        <taxon>Archaea</taxon>
        <taxon>Methanobacteriati</taxon>
        <taxon>Methanobacteriota</taxon>
        <taxon>Stenosarchaea group</taxon>
        <taxon>Halobacteria</taxon>
        <taxon>Halobacteriales</taxon>
        <taxon>Halococcaceae</taxon>
        <taxon>Halalkalicoccus</taxon>
    </lineage>
</organism>
<reference evidence="2 4" key="2">
    <citation type="journal article" date="2014" name="PLoS Genet.">
        <title>Phylogenetically driven sequencing of extremely halophilic archaea reveals strategies for static and dynamic osmo-response.</title>
        <authorList>
            <person name="Becker E.A."/>
            <person name="Seitzer P.M."/>
            <person name="Tritt A."/>
            <person name="Larsen D."/>
            <person name="Krusor M."/>
            <person name="Yao A.I."/>
            <person name="Wu D."/>
            <person name="Madern D."/>
            <person name="Eisen J.A."/>
            <person name="Darling A.E."/>
            <person name="Facciotti M.T."/>
        </authorList>
    </citation>
    <scope>NUCLEOTIDE SEQUENCE [LARGE SCALE GENOMIC DNA]</scope>
    <source>
        <strain evidence="2">B3</strain>
        <strain evidence="4">DSM 18796 / CECT 7217 / JCM 14584 / KCTC 4019 / B3</strain>
    </source>
</reference>
<accession>D8JBE0</accession>
<dbReference type="GeneID" id="9421038"/>
<dbReference type="Proteomes" id="UP000011645">
    <property type="component" value="Unassembled WGS sequence"/>
</dbReference>
<protein>
    <submittedName>
        <fullName evidence="1">Uncharacterized protein</fullName>
    </submittedName>
</protein>
<dbReference type="KEGG" id="hje:HacjB3_16176"/>
<keyword evidence="4" id="KW-1185">Reference proteome</keyword>
<dbReference type="Proteomes" id="UP000000390">
    <property type="component" value="Plasmid 1"/>
</dbReference>
<dbReference type="AlphaFoldDB" id="D8JBE0"/>
<keyword evidence="1" id="KW-0614">Plasmid</keyword>
<evidence type="ECO:0000313" key="2">
    <source>
        <dbReference type="EMBL" id="ELY41310.1"/>
    </source>
</evidence>
<dbReference type="RefSeq" id="WP_008413833.1">
    <property type="nucleotide sequence ID" value="NC_014298.1"/>
</dbReference>
<proteinExistence type="predicted"/>
<dbReference type="PATRIC" id="fig|795797.18.peg.3202"/>
<evidence type="ECO:0000313" key="1">
    <source>
        <dbReference type="EMBL" id="ADJ16593.1"/>
    </source>
</evidence>
<geneLocation type="plasmid" evidence="1 3">
    <name>1</name>
</geneLocation>
<dbReference type="EMBL" id="AOHV01000005">
    <property type="protein sequence ID" value="ELY41310.1"/>
    <property type="molecule type" value="Genomic_DNA"/>
</dbReference>
<dbReference type="EMBL" id="CP002063">
    <property type="protein sequence ID" value="ADJ16593.1"/>
    <property type="molecule type" value="Genomic_DNA"/>
</dbReference>